<dbReference type="Gene3D" id="1.10.510.10">
    <property type="entry name" value="Transferase(Phosphotransferase) domain 1"/>
    <property type="match status" value="1"/>
</dbReference>
<feature type="domain" description="Protein kinase" evidence="14">
    <location>
        <begin position="301"/>
        <end position="516"/>
    </location>
</feature>
<keyword evidence="7 12" id="KW-0547">Nucleotide-binding</keyword>
<reference evidence="16 17" key="1">
    <citation type="journal article" date="2019" name="Sci. Rep.">
        <title>A high-quality genome of Eragrostis curvula grass provides insights into Poaceae evolution and supports new strategies to enhance forage quality.</title>
        <authorList>
            <person name="Carballo J."/>
            <person name="Santos B.A.C.M."/>
            <person name="Zappacosta D."/>
            <person name="Garbus I."/>
            <person name="Selva J.P."/>
            <person name="Gallo C.A."/>
            <person name="Diaz A."/>
            <person name="Albertini E."/>
            <person name="Caccamo M."/>
            <person name="Echenique V."/>
        </authorList>
    </citation>
    <scope>NUCLEOTIDE SEQUENCE [LARGE SCALE GENOMIC DNA]</scope>
    <source>
        <strain evidence="17">cv. Victoria</strain>
        <tissue evidence="16">Leaf</tissue>
    </source>
</reference>
<keyword evidence="5 13" id="KW-0732">Signal</keyword>
<dbReference type="InterPro" id="IPR000719">
    <property type="entry name" value="Prot_kinase_dom"/>
</dbReference>
<feature type="binding site" evidence="12">
    <location>
        <position position="329"/>
    </location>
    <ligand>
        <name>ATP</name>
        <dbReference type="ChEBI" id="CHEBI:30616"/>
    </ligand>
</feature>
<sequence>MGTEARLFLLVLVAAVLAPPADAQPVSFCGDSGNYTANSTYHANVQRLAATLPENTSSSRDLFATATLGAFPDVVYALALCRGDVANASSCGSCVAAAFRDARRLCAGARDAAAYHDACYARFSNINFLATTGNDDLQAYESGQNVSARPPFAAFDAAVHELLNATAERAAAAEADDAPRRRFATGRRSSARIMSPLSTRWRSARRTSSRKTAGAACRREHERVDDWGEVQLPVRSVSVLLRHPAAAAPGTGIPSGTGLTTLPIAAQAPIIPRSTSAAMKAEGGKCAIFDLPTLQEATNSFHADNKLGEGGFGTVYRGVLSDGQEIAVKLSRNVTQGLSQLHNEVQLLAILHHKNLVRGYMAPEYAMFGNVSPKIDVFSFGVLLLEIVTGRSNGSSNDPDSDVHLLTEVWNYWTKGRALQLVQQSQHGYSESRALRCIHIGLLCVQHHPNDRPKISSVVLMLTRSRIELQPPRQPAFFFGEDPGTYEAFNGMVEKKFSVNGIEYQQFSTLRVRLDT</sequence>
<dbReference type="GO" id="GO:0005886">
    <property type="term" value="C:plasma membrane"/>
    <property type="evidence" value="ECO:0007669"/>
    <property type="project" value="TreeGrafter"/>
</dbReference>
<dbReference type="SUPFAM" id="SSF56112">
    <property type="entry name" value="Protein kinase-like (PK-like)"/>
    <property type="match status" value="1"/>
</dbReference>
<evidence type="ECO:0000259" key="15">
    <source>
        <dbReference type="PROSITE" id="PS51473"/>
    </source>
</evidence>
<evidence type="ECO:0000256" key="1">
    <source>
        <dbReference type="ARBA" id="ARBA00004167"/>
    </source>
</evidence>
<evidence type="ECO:0000313" key="17">
    <source>
        <dbReference type="Proteomes" id="UP000324897"/>
    </source>
</evidence>
<comment type="caution">
    <text evidence="16">The sequence shown here is derived from an EMBL/GenBank/DDBJ whole genome shotgun (WGS) entry which is preliminary data.</text>
</comment>
<evidence type="ECO:0000256" key="7">
    <source>
        <dbReference type="ARBA" id="ARBA00022741"/>
    </source>
</evidence>
<evidence type="ECO:0000256" key="10">
    <source>
        <dbReference type="ARBA" id="ARBA00022989"/>
    </source>
</evidence>
<dbReference type="PROSITE" id="PS51473">
    <property type="entry name" value="GNK2"/>
    <property type="match status" value="1"/>
</dbReference>
<evidence type="ECO:0000256" key="5">
    <source>
        <dbReference type="ARBA" id="ARBA00022729"/>
    </source>
</evidence>
<evidence type="ECO:0000256" key="6">
    <source>
        <dbReference type="ARBA" id="ARBA00022737"/>
    </source>
</evidence>
<dbReference type="PANTHER" id="PTHR27002">
    <property type="entry name" value="RECEPTOR-LIKE SERINE/THREONINE-PROTEIN KINASE SD1-8"/>
    <property type="match status" value="1"/>
</dbReference>
<accession>A0A5J9VT32</accession>
<evidence type="ECO:0000256" key="3">
    <source>
        <dbReference type="ARBA" id="ARBA00022679"/>
    </source>
</evidence>
<dbReference type="Proteomes" id="UP000324897">
    <property type="component" value="Chromosome 4"/>
</dbReference>
<gene>
    <name evidence="16" type="ORF">EJB05_12059</name>
</gene>
<evidence type="ECO:0008006" key="18">
    <source>
        <dbReference type="Google" id="ProtNLM"/>
    </source>
</evidence>
<evidence type="ECO:0000256" key="13">
    <source>
        <dbReference type="SAM" id="SignalP"/>
    </source>
</evidence>
<dbReference type="Pfam" id="PF07714">
    <property type="entry name" value="PK_Tyr_Ser-Thr"/>
    <property type="match status" value="2"/>
</dbReference>
<keyword evidence="17" id="KW-1185">Reference proteome</keyword>
<dbReference type="GO" id="GO:0005524">
    <property type="term" value="F:ATP binding"/>
    <property type="evidence" value="ECO:0007669"/>
    <property type="project" value="UniProtKB-UniRule"/>
</dbReference>
<feature type="non-terminal residue" evidence="16">
    <location>
        <position position="1"/>
    </location>
</feature>
<keyword evidence="10" id="KW-1133">Transmembrane helix</keyword>
<keyword evidence="3" id="KW-0808">Transferase</keyword>
<comment type="subcellular location">
    <subcellularLocation>
        <location evidence="1">Membrane</location>
        <topology evidence="1">Single-pass membrane protein</topology>
    </subcellularLocation>
</comment>
<dbReference type="InterPro" id="IPR011009">
    <property type="entry name" value="Kinase-like_dom_sf"/>
</dbReference>
<evidence type="ECO:0000313" key="16">
    <source>
        <dbReference type="EMBL" id="TVU38675.1"/>
    </source>
</evidence>
<dbReference type="EMBL" id="RWGY01000007">
    <property type="protein sequence ID" value="TVU38675.1"/>
    <property type="molecule type" value="Genomic_DNA"/>
</dbReference>
<feature type="signal peptide" evidence="13">
    <location>
        <begin position="1"/>
        <end position="23"/>
    </location>
</feature>
<dbReference type="Gramene" id="TVU38675">
    <property type="protein sequence ID" value="TVU38675"/>
    <property type="gene ID" value="EJB05_12059"/>
</dbReference>
<evidence type="ECO:0000256" key="2">
    <source>
        <dbReference type="ARBA" id="ARBA00022527"/>
    </source>
</evidence>
<feature type="chain" id="PRO_5023863246" description="Gnk2-homologous domain-containing protein" evidence="13">
    <location>
        <begin position="24"/>
        <end position="516"/>
    </location>
</feature>
<keyword evidence="11" id="KW-0472">Membrane</keyword>
<evidence type="ECO:0000259" key="14">
    <source>
        <dbReference type="PROSITE" id="PS50011"/>
    </source>
</evidence>
<keyword evidence="8" id="KW-0418">Kinase</keyword>
<dbReference type="PANTHER" id="PTHR27002:SF911">
    <property type="entry name" value="OS07G0538700 PROTEIN"/>
    <property type="match status" value="1"/>
</dbReference>
<name>A0A5J9VT32_9POAL</name>
<evidence type="ECO:0000256" key="8">
    <source>
        <dbReference type="ARBA" id="ARBA00022777"/>
    </source>
</evidence>
<feature type="domain" description="Gnk2-homologous" evidence="15">
    <location>
        <begin position="23"/>
        <end position="128"/>
    </location>
</feature>
<keyword evidence="4" id="KW-0812">Transmembrane</keyword>
<dbReference type="PROSITE" id="PS50011">
    <property type="entry name" value="PROTEIN_KINASE_DOM"/>
    <property type="match status" value="1"/>
</dbReference>
<evidence type="ECO:0000256" key="9">
    <source>
        <dbReference type="ARBA" id="ARBA00022840"/>
    </source>
</evidence>
<keyword evidence="6" id="KW-0677">Repeat</keyword>
<dbReference type="InterPro" id="IPR038408">
    <property type="entry name" value="GNK2_sf"/>
</dbReference>
<dbReference type="OrthoDB" id="4062651at2759"/>
<dbReference type="Gene3D" id="3.30.200.20">
    <property type="entry name" value="Phosphorylase Kinase, domain 1"/>
    <property type="match status" value="1"/>
</dbReference>
<dbReference type="InterPro" id="IPR002902">
    <property type="entry name" value="GNK2"/>
</dbReference>
<organism evidence="16 17">
    <name type="scientific">Eragrostis curvula</name>
    <name type="common">weeping love grass</name>
    <dbReference type="NCBI Taxonomy" id="38414"/>
    <lineage>
        <taxon>Eukaryota</taxon>
        <taxon>Viridiplantae</taxon>
        <taxon>Streptophyta</taxon>
        <taxon>Embryophyta</taxon>
        <taxon>Tracheophyta</taxon>
        <taxon>Spermatophyta</taxon>
        <taxon>Magnoliopsida</taxon>
        <taxon>Liliopsida</taxon>
        <taxon>Poales</taxon>
        <taxon>Poaceae</taxon>
        <taxon>PACMAD clade</taxon>
        <taxon>Chloridoideae</taxon>
        <taxon>Eragrostideae</taxon>
        <taxon>Eragrostidinae</taxon>
        <taxon>Eragrostis</taxon>
    </lineage>
</organism>
<evidence type="ECO:0000256" key="12">
    <source>
        <dbReference type="PROSITE-ProRule" id="PRU10141"/>
    </source>
</evidence>
<keyword evidence="9 12" id="KW-0067">ATP-binding</keyword>
<dbReference type="CDD" id="cd23509">
    <property type="entry name" value="Gnk2-like"/>
    <property type="match status" value="1"/>
</dbReference>
<evidence type="ECO:0000256" key="4">
    <source>
        <dbReference type="ARBA" id="ARBA00022692"/>
    </source>
</evidence>
<proteinExistence type="predicted"/>
<dbReference type="GO" id="GO:0004674">
    <property type="term" value="F:protein serine/threonine kinase activity"/>
    <property type="evidence" value="ECO:0007669"/>
    <property type="project" value="UniProtKB-KW"/>
</dbReference>
<keyword evidence="2" id="KW-0723">Serine/threonine-protein kinase</keyword>
<evidence type="ECO:0000256" key="11">
    <source>
        <dbReference type="ARBA" id="ARBA00023136"/>
    </source>
</evidence>
<dbReference type="InterPro" id="IPR017441">
    <property type="entry name" value="Protein_kinase_ATP_BS"/>
</dbReference>
<dbReference type="PROSITE" id="PS00107">
    <property type="entry name" value="PROTEIN_KINASE_ATP"/>
    <property type="match status" value="1"/>
</dbReference>
<dbReference type="FunFam" id="3.30.430.20:FF:000004">
    <property type="entry name" value="Receptor-like serine-threonine protein kinase"/>
    <property type="match status" value="1"/>
</dbReference>
<dbReference type="InterPro" id="IPR001245">
    <property type="entry name" value="Ser-Thr/Tyr_kinase_cat_dom"/>
</dbReference>
<dbReference type="Pfam" id="PF01657">
    <property type="entry name" value="Stress-antifung"/>
    <property type="match status" value="1"/>
</dbReference>
<dbReference type="Gene3D" id="3.30.430.20">
    <property type="entry name" value="Gnk2 domain, C-X8-C-X2-C motif"/>
    <property type="match status" value="1"/>
</dbReference>
<protein>
    <recommendedName>
        <fullName evidence="18">Gnk2-homologous domain-containing protein</fullName>
    </recommendedName>
</protein>
<dbReference type="AlphaFoldDB" id="A0A5J9VT32"/>